<gene>
    <name evidence="1" type="ORF">Bhyg_06825</name>
</gene>
<evidence type="ECO:0000313" key="2">
    <source>
        <dbReference type="Proteomes" id="UP001151699"/>
    </source>
</evidence>
<organism evidence="1 2">
    <name type="scientific">Pseudolycoriella hygida</name>
    <dbReference type="NCBI Taxonomy" id="35572"/>
    <lineage>
        <taxon>Eukaryota</taxon>
        <taxon>Metazoa</taxon>
        <taxon>Ecdysozoa</taxon>
        <taxon>Arthropoda</taxon>
        <taxon>Hexapoda</taxon>
        <taxon>Insecta</taxon>
        <taxon>Pterygota</taxon>
        <taxon>Neoptera</taxon>
        <taxon>Endopterygota</taxon>
        <taxon>Diptera</taxon>
        <taxon>Nematocera</taxon>
        <taxon>Sciaroidea</taxon>
        <taxon>Sciaridae</taxon>
        <taxon>Pseudolycoriella</taxon>
    </lineage>
</organism>
<dbReference type="OrthoDB" id="7781621at2759"/>
<evidence type="ECO:0000313" key="1">
    <source>
        <dbReference type="EMBL" id="KAJ6641880.1"/>
    </source>
</evidence>
<dbReference type="AlphaFoldDB" id="A0A9Q0S3C7"/>
<dbReference type="EMBL" id="WJQU01000002">
    <property type="protein sequence ID" value="KAJ6641880.1"/>
    <property type="molecule type" value="Genomic_DNA"/>
</dbReference>
<evidence type="ECO:0008006" key="3">
    <source>
        <dbReference type="Google" id="ProtNLM"/>
    </source>
</evidence>
<sequence length="371" mass="41521">MPLVGLGGYMLNKHNGPPQTPPARITGEFRKIKILPSHNRITGLLFLHYNATYGNKISYDGIKISMLFKPMAQGMNTASNATQALEYCPLETKLPCDHFRGQKRISFTLDIPQDRILPTSFMSSYGSLTYRLVARITRNKEASWEAITDKLLPDFKGYYNISGLEFGASVDFKQFYEEKIISIFTINKPALIIGRDTNFGATLELEGILDFNVDVTVKLLRTTRFGETMKTEIILLQRQQGDFHENNTILKWNFDLPQVSRATYVDANIPNFSVRYFARYEATFKPLKDDGGVLVDGLGFIEVKVGTTSDDGSSSTMSPDPIDPVPHMMIAGRRGSVTSMTTLPPAYSQLSSRSGSVLSLETQPPCYDDLY</sequence>
<comment type="caution">
    <text evidence="1">The sequence shown here is derived from an EMBL/GenBank/DDBJ whole genome shotgun (WGS) entry which is preliminary data.</text>
</comment>
<proteinExistence type="predicted"/>
<name>A0A9Q0S3C7_9DIPT</name>
<protein>
    <recommendedName>
        <fullName evidence="3">Arrestin-like N-terminal domain-containing protein</fullName>
    </recommendedName>
</protein>
<reference evidence="1" key="1">
    <citation type="submission" date="2022-07" db="EMBL/GenBank/DDBJ databases">
        <authorList>
            <person name="Trinca V."/>
            <person name="Uliana J.V.C."/>
            <person name="Torres T.T."/>
            <person name="Ward R.J."/>
            <person name="Monesi N."/>
        </authorList>
    </citation>
    <scope>NUCLEOTIDE SEQUENCE</scope>
    <source>
        <strain evidence="1">HSMRA1968</strain>
        <tissue evidence="1">Whole embryos</tissue>
    </source>
</reference>
<keyword evidence="2" id="KW-1185">Reference proteome</keyword>
<accession>A0A9Q0S3C7</accession>
<dbReference type="Proteomes" id="UP001151699">
    <property type="component" value="Chromosome B"/>
</dbReference>